<dbReference type="RefSeq" id="XP_040705372.1">
    <property type="nucleotide sequence ID" value="XM_040851188.1"/>
</dbReference>
<evidence type="ECO:0000313" key="2">
    <source>
        <dbReference type="Proteomes" id="UP000184356"/>
    </source>
</evidence>
<sequence length="194" mass="21882">MDDIPSRGESEVIVKDPAGCVDHPSPRRAGPVLAQLFQYTSLPRPVMPDWIGATQHFRLAGRPVYDQHHTRGLACASSRLLGPLPTDVQLARMNLRCVHLTEGFCSCDANYREMVRDCMLRKRRCCAFTMEIDAIIHSMQQQHSCTHGVRHHPIFDKANGPILNRELWPFHTTKSTPSDCGLGSRISLFRSTIH</sequence>
<evidence type="ECO:0000313" key="1">
    <source>
        <dbReference type="EMBL" id="OJJ61566.1"/>
    </source>
</evidence>
<name>A0A1L9TQ50_9EURO</name>
<dbReference type="EMBL" id="KV878584">
    <property type="protein sequence ID" value="OJJ61566.1"/>
    <property type="molecule type" value="Genomic_DNA"/>
</dbReference>
<dbReference type="AlphaFoldDB" id="A0A1L9TQ50"/>
<keyword evidence="2" id="KW-1185">Reference proteome</keyword>
<reference evidence="2" key="1">
    <citation type="journal article" date="2017" name="Genome Biol.">
        <title>Comparative genomics reveals high biological diversity and specific adaptations in the industrially and medically important fungal genus Aspergillus.</title>
        <authorList>
            <person name="de Vries R.P."/>
            <person name="Riley R."/>
            <person name="Wiebenga A."/>
            <person name="Aguilar-Osorio G."/>
            <person name="Amillis S."/>
            <person name="Uchima C.A."/>
            <person name="Anderluh G."/>
            <person name="Asadollahi M."/>
            <person name="Askin M."/>
            <person name="Barry K."/>
            <person name="Battaglia E."/>
            <person name="Bayram O."/>
            <person name="Benocci T."/>
            <person name="Braus-Stromeyer S.A."/>
            <person name="Caldana C."/>
            <person name="Canovas D."/>
            <person name="Cerqueira G.C."/>
            <person name="Chen F."/>
            <person name="Chen W."/>
            <person name="Choi C."/>
            <person name="Clum A."/>
            <person name="Dos Santos R.A."/>
            <person name="Damasio A.R."/>
            <person name="Diallinas G."/>
            <person name="Emri T."/>
            <person name="Fekete E."/>
            <person name="Flipphi M."/>
            <person name="Freyberg S."/>
            <person name="Gallo A."/>
            <person name="Gournas C."/>
            <person name="Habgood R."/>
            <person name="Hainaut M."/>
            <person name="Harispe M.L."/>
            <person name="Henrissat B."/>
            <person name="Hilden K.S."/>
            <person name="Hope R."/>
            <person name="Hossain A."/>
            <person name="Karabika E."/>
            <person name="Karaffa L."/>
            <person name="Karanyi Z."/>
            <person name="Krasevec N."/>
            <person name="Kuo A."/>
            <person name="Kusch H."/>
            <person name="LaButti K."/>
            <person name="Lagendijk E.L."/>
            <person name="Lapidus A."/>
            <person name="Levasseur A."/>
            <person name="Lindquist E."/>
            <person name="Lipzen A."/>
            <person name="Logrieco A.F."/>
            <person name="MacCabe A."/>
            <person name="Maekelae M.R."/>
            <person name="Malavazi I."/>
            <person name="Melin P."/>
            <person name="Meyer V."/>
            <person name="Mielnichuk N."/>
            <person name="Miskei M."/>
            <person name="Molnar A.P."/>
            <person name="Mule G."/>
            <person name="Ngan C.Y."/>
            <person name="Orejas M."/>
            <person name="Orosz E."/>
            <person name="Ouedraogo J.P."/>
            <person name="Overkamp K.M."/>
            <person name="Park H.-S."/>
            <person name="Perrone G."/>
            <person name="Piumi F."/>
            <person name="Punt P.J."/>
            <person name="Ram A.F."/>
            <person name="Ramon A."/>
            <person name="Rauscher S."/>
            <person name="Record E."/>
            <person name="Riano-Pachon D.M."/>
            <person name="Robert V."/>
            <person name="Roehrig J."/>
            <person name="Ruller R."/>
            <person name="Salamov A."/>
            <person name="Salih N.S."/>
            <person name="Samson R.A."/>
            <person name="Sandor E."/>
            <person name="Sanguinetti M."/>
            <person name="Schuetze T."/>
            <person name="Sepcic K."/>
            <person name="Shelest E."/>
            <person name="Sherlock G."/>
            <person name="Sophianopoulou V."/>
            <person name="Squina F.M."/>
            <person name="Sun H."/>
            <person name="Susca A."/>
            <person name="Todd R.B."/>
            <person name="Tsang A."/>
            <person name="Unkles S.E."/>
            <person name="van de Wiele N."/>
            <person name="van Rossen-Uffink D."/>
            <person name="Oliveira J.V."/>
            <person name="Vesth T.C."/>
            <person name="Visser J."/>
            <person name="Yu J.-H."/>
            <person name="Zhou M."/>
            <person name="Andersen M.R."/>
            <person name="Archer D.B."/>
            <person name="Baker S.E."/>
            <person name="Benoit I."/>
            <person name="Brakhage A.A."/>
            <person name="Braus G.H."/>
            <person name="Fischer R."/>
            <person name="Frisvad J.C."/>
            <person name="Goldman G.H."/>
            <person name="Houbraken J."/>
            <person name="Oakley B."/>
            <person name="Pocsi I."/>
            <person name="Scazzocchio C."/>
            <person name="Seiboth B."/>
            <person name="vanKuyk P.A."/>
            <person name="Wortman J."/>
            <person name="Dyer P.S."/>
            <person name="Grigoriev I.V."/>
        </authorList>
    </citation>
    <scope>NUCLEOTIDE SEQUENCE [LARGE SCALE GENOMIC DNA]</scope>
    <source>
        <strain evidence="2">CBS 593.65</strain>
    </source>
</reference>
<proteinExistence type="predicted"/>
<accession>A0A1L9TQ50</accession>
<protein>
    <submittedName>
        <fullName evidence="1">Uncharacterized protein</fullName>
    </submittedName>
</protein>
<gene>
    <name evidence="1" type="ORF">ASPSYDRAFT_830343</name>
</gene>
<dbReference type="GeneID" id="63767261"/>
<organism evidence="1 2">
    <name type="scientific">Aspergillus sydowii CBS 593.65</name>
    <dbReference type="NCBI Taxonomy" id="1036612"/>
    <lineage>
        <taxon>Eukaryota</taxon>
        <taxon>Fungi</taxon>
        <taxon>Dikarya</taxon>
        <taxon>Ascomycota</taxon>
        <taxon>Pezizomycotina</taxon>
        <taxon>Eurotiomycetes</taxon>
        <taxon>Eurotiomycetidae</taxon>
        <taxon>Eurotiales</taxon>
        <taxon>Aspergillaceae</taxon>
        <taxon>Aspergillus</taxon>
        <taxon>Aspergillus subgen. Nidulantes</taxon>
    </lineage>
</organism>
<dbReference type="Proteomes" id="UP000184356">
    <property type="component" value="Unassembled WGS sequence"/>
</dbReference>
<dbReference type="VEuPathDB" id="FungiDB:ASPSYDRAFT_830343"/>